<dbReference type="PANTHER" id="PTHR32120:SF11">
    <property type="entry name" value="SMALL RIBOSOMAL SUBUNIT BIOGENESIS GTPASE RSGA 1, MITOCHONDRIAL-RELATED"/>
    <property type="match status" value="1"/>
</dbReference>
<evidence type="ECO:0000256" key="2">
    <source>
        <dbReference type="ARBA" id="ARBA00023134"/>
    </source>
</evidence>
<protein>
    <submittedName>
        <fullName evidence="6">Small ribosomal subunit biogenesis gtpase rsga 1</fullName>
    </submittedName>
</protein>
<dbReference type="InterPro" id="IPR027417">
    <property type="entry name" value="P-loop_NTPase"/>
</dbReference>
<evidence type="ECO:0000313" key="7">
    <source>
        <dbReference type="Proteomes" id="UP000237347"/>
    </source>
</evidence>
<dbReference type="Pfam" id="PF03193">
    <property type="entry name" value="RsgA_GTPase"/>
    <property type="match status" value="1"/>
</dbReference>
<dbReference type="PROSITE" id="PS50936">
    <property type="entry name" value="ENGC_GTPASE"/>
    <property type="match status" value="1"/>
</dbReference>
<organism evidence="6 7">
    <name type="scientific">Quercus suber</name>
    <name type="common">Cork oak</name>
    <dbReference type="NCBI Taxonomy" id="58331"/>
    <lineage>
        <taxon>Eukaryota</taxon>
        <taxon>Viridiplantae</taxon>
        <taxon>Streptophyta</taxon>
        <taxon>Embryophyta</taxon>
        <taxon>Tracheophyta</taxon>
        <taxon>Spermatophyta</taxon>
        <taxon>Magnoliopsida</taxon>
        <taxon>eudicotyledons</taxon>
        <taxon>Gunneridae</taxon>
        <taxon>Pentapetalae</taxon>
        <taxon>rosids</taxon>
        <taxon>fabids</taxon>
        <taxon>Fagales</taxon>
        <taxon>Fagaceae</taxon>
        <taxon>Quercus</taxon>
    </lineage>
</organism>
<dbReference type="PROSITE" id="PS51721">
    <property type="entry name" value="G_CP"/>
    <property type="match status" value="1"/>
</dbReference>
<feature type="region of interest" description="Disordered" evidence="3">
    <location>
        <begin position="98"/>
        <end position="120"/>
    </location>
</feature>
<evidence type="ECO:0000259" key="4">
    <source>
        <dbReference type="PROSITE" id="PS50936"/>
    </source>
</evidence>
<keyword evidence="7" id="KW-1185">Reference proteome</keyword>
<proteinExistence type="inferred from homology"/>
<dbReference type="EMBL" id="PKMF04000577">
    <property type="protein sequence ID" value="KAK7825365.1"/>
    <property type="molecule type" value="Genomic_DNA"/>
</dbReference>
<dbReference type="Proteomes" id="UP000237347">
    <property type="component" value="Unassembled WGS sequence"/>
</dbReference>
<accession>A0AAW0JEZ2</accession>
<keyword evidence="2" id="KW-0342">GTP-binding</keyword>
<dbReference type="InterPro" id="IPR010914">
    <property type="entry name" value="RsgA_GTPase_dom"/>
</dbReference>
<dbReference type="InterPro" id="IPR004881">
    <property type="entry name" value="Ribosome_biogen_GTPase_RsgA"/>
</dbReference>
<comment type="caution">
    <text evidence="6">The sequence shown here is derived from an EMBL/GenBank/DDBJ whole genome shotgun (WGS) entry which is preliminary data.</text>
</comment>
<evidence type="ECO:0000259" key="5">
    <source>
        <dbReference type="PROSITE" id="PS51721"/>
    </source>
</evidence>
<sequence length="597" mass="67210">MDKIPNSWLSLTDSTHYSLSLSLSYLNSKVPRIEQNHTPKTKTVHPNSATKQHHMPIASISLIRHRAITPTATSLFTFNHNNLLYRFSTLRCFTISAKQQQQQQKQKPNNVSKKPPPNKNFLRAKHTFKDYSSLAPILRPEQPPPLSQSQAIGTVAAAQANFMRVIVQSGPSRTADVAPPEGSGIGVELLCVVRAVLEIKMRVLVGDKVLVGSIDWVDRRGMIENVFLRRSEILDPPVANVDRFLVLFSLEQPRLEPFALTRFLVEAEFTGIPLTLALNKSELVDEETLVGWKTRLQSWGYEPVFCSVESKSGLDALAFILKDQTTVVVGPSGVGKSSLINTLRSSHHASDAEEGDNWFDPILGSKWFEEQRIGEVSTRSGRGKHTTRHVSLLPLSGGGYLADTPGFNQPSLMKVTKQSLAQAFPEVCAVCETLCTSFDLFKLVFFFSSESNAEPDLTCMFQLMASLNYSLQIRKMLIDNEPTKCSFNNCLHLGEPGCVVKGDWERYPYYFQLLDEIRIREEFQLRTFGTKREGDVRFKVGEMGVKQAEPRLEPKKHRRKSRKSINQSILDGLDELDDDDNLDMENDPILRAMKENQ</sequence>
<dbReference type="AlphaFoldDB" id="A0AAW0JEZ2"/>
<keyword evidence="1" id="KW-0547">Nucleotide-binding</keyword>
<feature type="region of interest" description="Disordered" evidence="3">
    <location>
        <begin position="548"/>
        <end position="597"/>
    </location>
</feature>
<dbReference type="GO" id="GO:0003924">
    <property type="term" value="F:GTPase activity"/>
    <property type="evidence" value="ECO:0007669"/>
    <property type="project" value="InterPro"/>
</dbReference>
<dbReference type="HAMAP" id="MF_01820">
    <property type="entry name" value="GTPase_RsgA"/>
    <property type="match status" value="1"/>
</dbReference>
<dbReference type="Gene3D" id="1.10.40.50">
    <property type="entry name" value="Probable gtpase engc, domain 3"/>
    <property type="match status" value="1"/>
</dbReference>
<dbReference type="SUPFAM" id="SSF52540">
    <property type="entry name" value="P-loop containing nucleoside triphosphate hydrolases"/>
    <property type="match status" value="1"/>
</dbReference>
<reference evidence="6 7" key="1">
    <citation type="journal article" date="2018" name="Sci. Data">
        <title>The draft genome sequence of cork oak.</title>
        <authorList>
            <person name="Ramos A.M."/>
            <person name="Usie A."/>
            <person name="Barbosa P."/>
            <person name="Barros P.M."/>
            <person name="Capote T."/>
            <person name="Chaves I."/>
            <person name="Simoes F."/>
            <person name="Abreu I."/>
            <person name="Carrasquinho I."/>
            <person name="Faro C."/>
            <person name="Guimaraes J.B."/>
            <person name="Mendonca D."/>
            <person name="Nobrega F."/>
            <person name="Rodrigues L."/>
            <person name="Saibo N.J.M."/>
            <person name="Varela M.C."/>
            <person name="Egas C."/>
            <person name="Matos J."/>
            <person name="Miguel C.M."/>
            <person name="Oliveira M.M."/>
            <person name="Ricardo C.P."/>
            <person name="Goncalves S."/>
        </authorList>
    </citation>
    <scope>NUCLEOTIDE SEQUENCE [LARGE SCALE GENOMIC DNA]</scope>
    <source>
        <strain evidence="7">cv. HL8</strain>
    </source>
</reference>
<dbReference type="PANTHER" id="PTHR32120">
    <property type="entry name" value="SMALL RIBOSOMAL SUBUNIT BIOGENESIS GTPASE RSGA"/>
    <property type="match status" value="1"/>
</dbReference>
<dbReference type="Gene3D" id="3.40.50.300">
    <property type="entry name" value="P-loop containing nucleotide triphosphate hydrolases"/>
    <property type="match status" value="1"/>
</dbReference>
<evidence type="ECO:0000313" key="6">
    <source>
        <dbReference type="EMBL" id="KAK7825365.1"/>
    </source>
</evidence>
<dbReference type="GO" id="GO:0005525">
    <property type="term" value="F:GTP binding"/>
    <property type="evidence" value="ECO:0007669"/>
    <property type="project" value="UniProtKB-KW"/>
</dbReference>
<feature type="compositionally biased region" description="Basic residues" evidence="3">
    <location>
        <begin position="554"/>
        <end position="563"/>
    </location>
</feature>
<dbReference type="InterPro" id="IPR030378">
    <property type="entry name" value="G_CP_dom"/>
</dbReference>
<dbReference type="NCBIfam" id="TIGR00157">
    <property type="entry name" value="ribosome small subunit-dependent GTPase A"/>
    <property type="match status" value="1"/>
</dbReference>
<dbReference type="CDD" id="cd01854">
    <property type="entry name" value="YjeQ_EngC"/>
    <property type="match status" value="1"/>
</dbReference>
<feature type="domain" description="CP-type G" evidence="5">
    <location>
        <begin position="231"/>
        <end position="410"/>
    </location>
</feature>
<gene>
    <name evidence="6" type="primary">rsgA_1</name>
    <name evidence="6" type="ORF">CFP56_033488</name>
</gene>
<name>A0AAW0JEZ2_QUESU</name>
<feature type="domain" description="EngC GTPase" evidence="4">
    <location>
        <begin position="239"/>
        <end position="408"/>
    </location>
</feature>
<evidence type="ECO:0000256" key="3">
    <source>
        <dbReference type="SAM" id="MobiDB-lite"/>
    </source>
</evidence>
<feature type="compositionally biased region" description="Low complexity" evidence="3">
    <location>
        <begin position="98"/>
        <end position="113"/>
    </location>
</feature>
<evidence type="ECO:0000256" key="1">
    <source>
        <dbReference type="ARBA" id="ARBA00022741"/>
    </source>
</evidence>
<feature type="compositionally biased region" description="Acidic residues" evidence="3">
    <location>
        <begin position="572"/>
        <end position="586"/>
    </location>
</feature>